<dbReference type="CDD" id="cd00121">
    <property type="entry name" value="MATH"/>
    <property type="match status" value="1"/>
</dbReference>
<feature type="domain" description="MATH" evidence="1">
    <location>
        <begin position="11"/>
        <end position="130"/>
    </location>
</feature>
<organism evidence="2 3">
    <name type="scientific">Nephila pilipes</name>
    <name type="common">Giant wood spider</name>
    <name type="synonym">Nephila maculata</name>
    <dbReference type="NCBI Taxonomy" id="299642"/>
    <lineage>
        <taxon>Eukaryota</taxon>
        <taxon>Metazoa</taxon>
        <taxon>Ecdysozoa</taxon>
        <taxon>Arthropoda</taxon>
        <taxon>Chelicerata</taxon>
        <taxon>Arachnida</taxon>
        <taxon>Araneae</taxon>
        <taxon>Araneomorphae</taxon>
        <taxon>Entelegynae</taxon>
        <taxon>Araneoidea</taxon>
        <taxon>Nephilidae</taxon>
        <taxon>Nephila</taxon>
    </lineage>
</organism>
<comment type="caution">
    <text evidence="2">The sequence shown here is derived from an EMBL/GenBank/DDBJ whole genome shotgun (WGS) entry which is preliminary data.</text>
</comment>
<dbReference type="EMBL" id="BMAW01055584">
    <property type="protein sequence ID" value="GFT01607.1"/>
    <property type="molecule type" value="Genomic_DNA"/>
</dbReference>
<dbReference type="SUPFAM" id="SSF49599">
    <property type="entry name" value="TRAF domain-like"/>
    <property type="match status" value="2"/>
</dbReference>
<sequence>MCHKDINYSGTLMYIWAIENCFELLPVDRIRSPSFTVDDTTWHLVLPNPQQILLSLILCRESDNGPNRVELDFELSYFTTDDSTSTSERNRIFFTKETVFETFFQVRMADLFESRLGFVSNNTLTVSCRMHIKGSVTTPTDNLCFARTRLGMEKRTCIWCIRDFSTLRPGRDSTYLLESTKIGYPSLTLKLRVIEDNGIEKVYIGFTDTSNKFPILNFQIFILDKNGEKEHYAEGKYVKPTPHLFIFLIRKDMLIFKQSLLPNDVLSLKCCFQIGIGPEWSGYESTLQLLS</sequence>
<accession>A0A8X6TF51</accession>
<proteinExistence type="predicted"/>
<reference evidence="2" key="1">
    <citation type="submission" date="2020-08" db="EMBL/GenBank/DDBJ databases">
        <title>Multicomponent nature underlies the extraordinary mechanical properties of spider dragline silk.</title>
        <authorList>
            <person name="Kono N."/>
            <person name="Nakamura H."/>
            <person name="Mori M."/>
            <person name="Yoshida Y."/>
            <person name="Ohtoshi R."/>
            <person name="Malay A.D."/>
            <person name="Moran D.A.P."/>
            <person name="Tomita M."/>
            <person name="Numata K."/>
            <person name="Arakawa K."/>
        </authorList>
    </citation>
    <scope>NUCLEOTIDE SEQUENCE</scope>
</reference>
<dbReference type="AlphaFoldDB" id="A0A8X6TF51"/>
<evidence type="ECO:0000313" key="3">
    <source>
        <dbReference type="Proteomes" id="UP000887013"/>
    </source>
</evidence>
<evidence type="ECO:0000259" key="1">
    <source>
        <dbReference type="PROSITE" id="PS50144"/>
    </source>
</evidence>
<protein>
    <submittedName>
        <fullName evidence="2">TD and POZ domain-containing protein 4</fullName>
    </submittedName>
</protein>
<gene>
    <name evidence="2" type="primary">Tdpoz4_36</name>
    <name evidence="2" type="ORF">NPIL_371721</name>
</gene>
<dbReference type="InterPro" id="IPR008974">
    <property type="entry name" value="TRAF-like"/>
</dbReference>
<dbReference type="InterPro" id="IPR002083">
    <property type="entry name" value="MATH/TRAF_dom"/>
</dbReference>
<dbReference type="Proteomes" id="UP000887013">
    <property type="component" value="Unassembled WGS sequence"/>
</dbReference>
<dbReference type="Gene3D" id="2.60.210.10">
    <property type="entry name" value="Apoptosis, Tumor Necrosis Factor Receptor Associated Protein 2, Chain A"/>
    <property type="match status" value="1"/>
</dbReference>
<evidence type="ECO:0000313" key="2">
    <source>
        <dbReference type="EMBL" id="GFT01607.1"/>
    </source>
</evidence>
<name>A0A8X6TF51_NEPPI</name>
<keyword evidence="3" id="KW-1185">Reference proteome</keyword>
<dbReference type="PROSITE" id="PS50144">
    <property type="entry name" value="MATH"/>
    <property type="match status" value="1"/>
</dbReference>